<dbReference type="Pfam" id="PF01435">
    <property type="entry name" value="Peptidase_M48"/>
    <property type="match status" value="1"/>
</dbReference>
<dbReference type="GO" id="GO:0006508">
    <property type="term" value="P:proteolysis"/>
    <property type="evidence" value="ECO:0007669"/>
    <property type="project" value="UniProtKB-KW"/>
</dbReference>
<evidence type="ECO:0000256" key="9">
    <source>
        <dbReference type="ARBA" id="ARBA00023049"/>
    </source>
</evidence>
<evidence type="ECO:0000259" key="13">
    <source>
        <dbReference type="Pfam" id="PF01435"/>
    </source>
</evidence>
<protein>
    <submittedName>
        <fullName evidence="14">Zn-dependent protease with chaperone function</fullName>
    </submittedName>
</protein>
<proteinExistence type="predicted"/>
<dbReference type="PANTHER" id="PTHR43221">
    <property type="entry name" value="PROTEASE HTPX"/>
    <property type="match status" value="1"/>
</dbReference>
<evidence type="ECO:0000313" key="15">
    <source>
        <dbReference type="Proteomes" id="UP000199341"/>
    </source>
</evidence>
<dbReference type="AlphaFoldDB" id="A0A1H0AFG4"/>
<dbReference type="Proteomes" id="UP000199341">
    <property type="component" value="Unassembled WGS sequence"/>
</dbReference>
<evidence type="ECO:0000256" key="2">
    <source>
        <dbReference type="ARBA" id="ARBA00022475"/>
    </source>
</evidence>
<evidence type="ECO:0000256" key="7">
    <source>
        <dbReference type="ARBA" id="ARBA00022833"/>
    </source>
</evidence>
<feature type="region of interest" description="Disordered" evidence="11">
    <location>
        <begin position="1"/>
        <end position="41"/>
    </location>
</feature>
<feature type="region of interest" description="Disordered" evidence="11">
    <location>
        <begin position="645"/>
        <end position="747"/>
    </location>
</feature>
<keyword evidence="15" id="KW-1185">Reference proteome</keyword>
<dbReference type="GO" id="GO:0046872">
    <property type="term" value="F:metal ion binding"/>
    <property type="evidence" value="ECO:0007669"/>
    <property type="project" value="UniProtKB-KW"/>
</dbReference>
<dbReference type="GO" id="GO:0004222">
    <property type="term" value="F:metalloendopeptidase activity"/>
    <property type="evidence" value="ECO:0007669"/>
    <property type="project" value="InterPro"/>
</dbReference>
<gene>
    <name evidence="14" type="ORF">SAMN05216259_103529</name>
</gene>
<dbReference type="CDD" id="cd07328">
    <property type="entry name" value="M48_Ste24p_like"/>
    <property type="match status" value="1"/>
</dbReference>
<evidence type="ECO:0000313" key="14">
    <source>
        <dbReference type="EMBL" id="SDN32362.1"/>
    </source>
</evidence>
<dbReference type="InterPro" id="IPR001915">
    <property type="entry name" value="Peptidase_M48"/>
</dbReference>
<dbReference type="Gene3D" id="3.30.2010.10">
    <property type="entry name" value="Metalloproteases ('zincins'), catalytic domain"/>
    <property type="match status" value="1"/>
</dbReference>
<evidence type="ECO:0000256" key="11">
    <source>
        <dbReference type="SAM" id="MobiDB-lite"/>
    </source>
</evidence>
<keyword evidence="9" id="KW-0482">Metalloprotease</keyword>
<dbReference type="InterPro" id="IPR050083">
    <property type="entry name" value="HtpX_protease"/>
</dbReference>
<evidence type="ECO:0000256" key="12">
    <source>
        <dbReference type="SAM" id="Phobius"/>
    </source>
</evidence>
<accession>A0A1H0AFG4</accession>
<reference evidence="14 15" key="1">
    <citation type="submission" date="2016-10" db="EMBL/GenBank/DDBJ databases">
        <authorList>
            <person name="de Groot N.N."/>
        </authorList>
    </citation>
    <scope>NUCLEOTIDE SEQUENCE [LARGE SCALE GENOMIC DNA]</scope>
    <source>
        <strain evidence="14 15">CGMCC 4.2022</strain>
    </source>
</reference>
<evidence type="ECO:0000256" key="10">
    <source>
        <dbReference type="ARBA" id="ARBA00023136"/>
    </source>
</evidence>
<name>A0A1H0AFG4_9ACTN</name>
<keyword evidence="10 12" id="KW-0472">Membrane</keyword>
<comment type="cofactor">
    <cofactor evidence="1">
        <name>Zn(2+)</name>
        <dbReference type="ChEBI" id="CHEBI:29105"/>
    </cofactor>
</comment>
<evidence type="ECO:0000256" key="8">
    <source>
        <dbReference type="ARBA" id="ARBA00022989"/>
    </source>
</evidence>
<keyword evidence="5" id="KW-0479">Metal-binding</keyword>
<keyword evidence="8 12" id="KW-1133">Transmembrane helix</keyword>
<dbReference type="PANTHER" id="PTHR43221:SF2">
    <property type="entry name" value="PROTEASE HTPX HOMOLOG"/>
    <property type="match status" value="1"/>
</dbReference>
<dbReference type="STRING" id="310781.SAMN05216259_103529"/>
<dbReference type="EMBL" id="FNIE01000003">
    <property type="protein sequence ID" value="SDN32362.1"/>
    <property type="molecule type" value="Genomic_DNA"/>
</dbReference>
<keyword evidence="6" id="KW-0378">Hydrolase</keyword>
<keyword evidence="7" id="KW-0862">Zinc</keyword>
<feature type="transmembrane region" description="Helical" evidence="12">
    <location>
        <begin position="92"/>
        <end position="113"/>
    </location>
</feature>
<keyword evidence="3 14" id="KW-0645">Protease</keyword>
<evidence type="ECO:0000256" key="3">
    <source>
        <dbReference type="ARBA" id="ARBA00022670"/>
    </source>
</evidence>
<keyword evidence="4 12" id="KW-0812">Transmembrane</keyword>
<evidence type="ECO:0000256" key="4">
    <source>
        <dbReference type="ARBA" id="ARBA00022692"/>
    </source>
</evidence>
<feature type="compositionally biased region" description="Low complexity" evidence="11">
    <location>
        <begin position="669"/>
        <end position="693"/>
    </location>
</feature>
<feature type="compositionally biased region" description="Low complexity" evidence="11">
    <location>
        <begin position="8"/>
        <end position="41"/>
    </location>
</feature>
<evidence type="ECO:0000256" key="5">
    <source>
        <dbReference type="ARBA" id="ARBA00022723"/>
    </source>
</evidence>
<evidence type="ECO:0000256" key="6">
    <source>
        <dbReference type="ARBA" id="ARBA00022801"/>
    </source>
</evidence>
<keyword evidence="2" id="KW-1003">Cell membrane</keyword>
<evidence type="ECO:0000256" key="1">
    <source>
        <dbReference type="ARBA" id="ARBA00001947"/>
    </source>
</evidence>
<organism evidence="14 15">
    <name type="scientific">Actinacidiphila guanduensis</name>
    <dbReference type="NCBI Taxonomy" id="310781"/>
    <lineage>
        <taxon>Bacteria</taxon>
        <taxon>Bacillati</taxon>
        <taxon>Actinomycetota</taxon>
        <taxon>Actinomycetes</taxon>
        <taxon>Kitasatosporales</taxon>
        <taxon>Streptomycetaceae</taxon>
        <taxon>Actinacidiphila</taxon>
    </lineage>
</organism>
<feature type="transmembrane region" description="Helical" evidence="12">
    <location>
        <begin position="125"/>
        <end position="145"/>
    </location>
</feature>
<feature type="domain" description="Peptidase M48" evidence="13">
    <location>
        <begin position="168"/>
        <end position="404"/>
    </location>
</feature>
<sequence>MPGSGPRPEAGTAAAGKAPPEAGPGTVGETAPEAGPYGPGAPAYGPGPGVAPVAAPAAVPGTPSVAAPVAAPVPASASAPGAAAATFRAFRALLLLAGFYLMGVVLLAAVLGLDTFLVVAGLKGHAVLAVVKLVAVSLAVTVPIVRGMFAFRRPRADGPAGVPVTPGEQPELWAEVRAAARAAGTRPPDTLTLTGDVNAAVGERAHLLGLIRGKRRMYLGVPLLTGLTLPRLRSVLAHEFGHYGHQDTRLSGVTMRGREGVLRTVDAFGASARGGNRLHVAVGNLYVRYARMYLRVSQSVARRQELAADQVAARLGGRDTTAAALREIPALSGAFDFYVERYATAGWDSALLPPAGEFYGGFRRLLADPERAAEVAALRADLPAEPLLPYDSHPPIADRVRLIESLPPDGRPDDPAAPLALSLLRSPAAVLTALESATLVDRAAAMHRVPWAQLAEHAGRAASLKRAEPLRAAMSAGASARPAHAGWARPPGSGVAAAAWGKGPSSTVTGPVTPLPGKGVAGGPGGWAAPAGRAGAAGGAVSLDAVLAEIEAGRLWAIAERLPKSKEAGAATGRAAREFARGTLVDALIGLVDASTARFELSWSAGPVRRVRPARFDTALRPAVEAAVADLPDTAPLRALLAAATGPQPTGVQPPYEASPAPGPEIGLPAPGSGTAPAAPARPAAQPSRAAAPDFPSTTPSPRHPSGAQPAEPGTVPVREGGIADPRVGGWPGRGEADDDHLNGPRS</sequence>